<accession>A0A2M6WVS3</accession>
<dbReference type="PANTHER" id="PTHR42781:SF4">
    <property type="entry name" value="SPERMIDINE_PUTRESCINE IMPORT ATP-BINDING PROTEIN POTA"/>
    <property type="match status" value="1"/>
</dbReference>
<dbReference type="InterPro" id="IPR003439">
    <property type="entry name" value="ABC_transporter-like_ATP-bd"/>
</dbReference>
<dbReference type="PANTHER" id="PTHR42781">
    <property type="entry name" value="SPERMIDINE/PUTRESCINE IMPORT ATP-BINDING PROTEIN POTA"/>
    <property type="match status" value="1"/>
</dbReference>
<dbReference type="Proteomes" id="UP000230481">
    <property type="component" value="Unassembled WGS sequence"/>
</dbReference>
<dbReference type="InterPro" id="IPR003593">
    <property type="entry name" value="AAA+_ATPase"/>
</dbReference>
<evidence type="ECO:0000313" key="5">
    <source>
        <dbReference type="EMBL" id="PIT96898.1"/>
    </source>
</evidence>
<name>A0A2M6WVS3_9BACT</name>
<keyword evidence="2" id="KW-0547">Nucleotide-binding</keyword>
<dbReference type="Pfam" id="PF00005">
    <property type="entry name" value="ABC_tran"/>
    <property type="match status" value="1"/>
</dbReference>
<gene>
    <name evidence="5" type="ORF">COT82_00680</name>
</gene>
<dbReference type="InterPro" id="IPR050093">
    <property type="entry name" value="ABC_SmlMolc_Importer"/>
</dbReference>
<dbReference type="InterPro" id="IPR017871">
    <property type="entry name" value="ABC_transporter-like_CS"/>
</dbReference>
<comment type="caution">
    <text evidence="5">The sequence shown here is derived from an EMBL/GenBank/DDBJ whole genome shotgun (WGS) entry which is preliminary data.</text>
</comment>
<proteinExistence type="predicted"/>
<protein>
    <submittedName>
        <fullName evidence="5">Spermidine/putrescine ABC transporter</fullName>
    </submittedName>
</protein>
<evidence type="ECO:0000256" key="2">
    <source>
        <dbReference type="ARBA" id="ARBA00022741"/>
    </source>
</evidence>
<dbReference type="SMART" id="SM00382">
    <property type="entry name" value="AAA"/>
    <property type="match status" value="1"/>
</dbReference>
<dbReference type="PROSITE" id="PS50893">
    <property type="entry name" value="ABC_TRANSPORTER_2"/>
    <property type="match status" value="1"/>
</dbReference>
<dbReference type="PROSITE" id="PS00211">
    <property type="entry name" value="ABC_TRANSPORTER_1"/>
    <property type="match status" value="1"/>
</dbReference>
<reference evidence="6" key="1">
    <citation type="submission" date="2017-09" db="EMBL/GenBank/DDBJ databases">
        <title>Depth-based differentiation of microbial function through sediment-hosted aquifers and enrichment of novel symbionts in the deep terrestrial subsurface.</title>
        <authorList>
            <person name="Probst A.J."/>
            <person name="Ladd B."/>
            <person name="Jarett J.K."/>
            <person name="Geller-Mcgrath D.E."/>
            <person name="Sieber C.M.K."/>
            <person name="Emerson J.B."/>
            <person name="Anantharaman K."/>
            <person name="Thomas B.C."/>
            <person name="Malmstrom R."/>
            <person name="Stieglmeier M."/>
            <person name="Klingl A."/>
            <person name="Woyke T."/>
            <person name="Ryan C.M."/>
            <person name="Banfield J.F."/>
        </authorList>
    </citation>
    <scope>NUCLEOTIDE SEQUENCE [LARGE SCALE GENOMIC DNA]</scope>
</reference>
<feature type="domain" description="ABC transporter" evidence="4">
    <location>
        <begin position="5"/>
        <end position="235"/>
    </location>
</feature>
<organism evidence="5 6">
    <name type="scientific">Candidatus Campbellbacteria bacterium CG10_big_fil_rev_8_21_14_0_10_35_52</name>
    <dbReference type="NCBI Taxonomy" id="1974527"/>
    <lineage>
        <taxon>Bacteria</taxon>
        <taxon>Candidatus Campbelliibacteriota</taxon>
    </lineage>
</organism>
<evidence type="ECO:0000313" key="6">
    <source>
        <dbReference type="Proteomes" id="UP000230481"/>
    </source>
</evidence>
<dbReference type="GO" id="GO:0015697">
    <property type="term" value="P:quaternary ammonium group transport"/>
    <property type="evidence" value="ECO:0007669"/>
    <property type="project" value="UniProtKB-ARBA"/>
</dbReference>
<sequence length="255" mass="28596">MSFILSLQNISKSFTGKQVLNRVCLDIEEGKFVTILGPSGSGKTTILKIITGVENSDEGQVLFKGNDITELEPQERRIPMVWQNLALFPHLDVEKNIIFGLKLRSLGDDEIKSKLVTMLDLLSISHLRGRDIHSLSGGERQRVALARAIILNEPIILLDEPFTGLDYDTAAKIQLELKKVQRELSITILMVTHHQYEASVLSDKIAILHEGIIQQYGTPQDIATNPKNTFVENFVKKADIFFHPEDGQARRRADG</sequence>
<dbReference type="EMBL" id="PFAA01000017">
    <property type="protein sequence ID" value="PIT96898.1"/>
    <property type="molecule type" value="Genomic_DNA"/>
</dbReference>
<keyword evidence="3" id="KW-0067">ATP-binding</keyword>
<dbReference type="GO" id="GO:0016887">
    <property type="term" value="F:ATP hydrolysis activity"/>
    <property type="evidence" value="ECO:0007669"/>
    <property type="project" value="InterPro"/>
</dbReference>
<dbReference type="SUPFAM" id="SSF52540">
    <property type="entry name" value="P-loop containing nucleoside triphosphate hydrolases"/>
    <property type="match status" value="1"/>
</dbReference>
<dbReference type="FunFam" id="3.40.50.300:FF:000425">
    <property type="entry name" value="Probable ABC transporter, ATP-binding subunit"/>
    <property type="match status" value="1"/>
</dbReference>
<evidence type="ECO:0000259" key="4">
    <source>
        <dbReference type="PROSITE" id="PS50893"/>
    </source>
</evidence>
<evidence type="ECO:0000256" key="1">
    <source>
        <dbReference type="ARBA" id="ARBA00022448"/>
    </source>
</evidence>
<dbReference type="GO" id="GO:0005524">
    <property type="term" value="F:ATP binding"/>
    <property type="evidence" value="ECO:0007669"/>
    <property type="project" value="UniProtKB-KW"/>
</dbReference>
<keyword evidence="1" id="KW-0813">Transport</keyword>
<dbReference type="AlphaFoldDB" id="A0A2M6WVS3"/>
<dbReference type="InterPro" id="IPR027417">
    <property type="entry name" value="P-loop_NTPase"/>
</dbReference>
<dbReference type="Gene3D" id="3.40.50.300">
    <property type="entry name" value="P-loop containing nucleotide triphosphate hydrolases"/>
    <property type="match status" value="1"/>
</dbReference>
<evidence type="ECO:0000256" key="3">
    <source>
        <dbReference type="ARBA" id="ARBA00022840"/>
    </source>
</evidence>